<keyword evidence="1" id="KW-0472">Membrane</keyword>
<organism evidence="2 3">
    <name type="scientific">Phyllostomus discolor</name>
    <name type="common">pale spear-nosed bat</name>
    <dbReference type="NCBI Taxonomy" id="89673"/>
    <lineage>
        <taxon>Eukaryota</taxon>
        <taxon>Metazoa</taxon>
        <taxon>Chordata</taxon>
        <taxon>Craniata</taxon>
        <taxon>Vertebrata</taxon>
        <taxon>Euteleostomi</taxon>
        <taxon>Mammalia</taxon>
        <taxon>Eutheria</taxon>
        <taxon>Laurasiatheria</taxon>
        <taxon>Chiroptera</taxon>
        <taxon>Yangochiroptera</taxon>
        <taxon>Phyllostomidae</taxon>
        <taxon>Phyllostominae</taxon>
        <taxon>Phyllostomus</taxon>
    </lineage>
</organism>
<dbReference type="Proteomes" id="UP000664940">
    <property type="component" value="Unassembled WGS sequence"/>
</dbReference>
<evidence type="ECO:0000256" key="1">
    <source>
        <dbReference type="SAM" id="Phobius"/>
    </source>
</evidence>
<sequence>MCVHGGSSRSICAVIGTCHPRTSGLLEGTCHVWRLIPGGWSRMVISWVAGGQDNGCPVVQKMAGAMRSARSSVAWMRMSGDAVKREEEIAGRDLAKGDTKKGADFTDGAGASGASAVGNTQTAHFGISMLSVDFLRGWKKASPGISSKSGFYPRANILELGLEPADKLAQVQYLTLCTKVAFLFFKNLFLLYFKILFIYLF</sequence>
<reference evidence="2 3" key="1">
    <citation type="journal article" date="2020" name="Nature">
        <title>Six reference-quality genomes reveal evolution of bat adaptations.</title>
        <authorList>
            <person name="Jebb D."/>
            <person name="Huang Z."/>
            <person name="Pippel M."/>
            <person name="Hughes G.M."/>
            <person name="Lavrichenko K."/>
            <person name="Devanna P."/>
            <person name="Winkler S."/>
            <person name="Jermiin L.S."/>
            <person name="Skirmuntt E.C."/>
            <person name="Katzourakis A."/>
            <person name="Burkitt-Gray L."/>
            <person name="Ray D.A."/>
            <person name="Sullivan K.A.M."/>
            <person name="Roscito J.G."/>
            <person name="Kirilenko B.M."/>
            <person name="Davalos L.M."/>
            <person name="Corthals A.P."/>
            <person name="Power M.L."/>
            <person name="Jones G."/>
            <person name="Ransome R.D."/>
            <person name="Dechmann D.K.N."/>
            <person name="Locatelli A.G."/>
            <person name="Puechmaille S.J."/>
            <person name="Fedrigo O."/>
            <person name="Jarvis E.D."/>
            <person name="Hiller M."/>
            <person name="Vernes S.C."/>
            <person name="Myers E.W."/>
            <person name="Teeling E.C."/>
        </authorList>
    </citation>
    <scope>NUCLEOTIDE SEQUENCE [LARGE SCALE GENOMIC DNA]</scope>
    <source>
        <strain evidence="2">Bat1K_MPI-CBG_1</strain>
    </source>
</reference>
<name>A0A833ZIX8_9CHIR</name>
<comment type="caution">
    <text evidence="2">The sequence shown here is derived from an EMBL/GenBank/DDBJ whole genome shotgun (WGS) entry which is preliminary data.</text>
</comment>
<accession>A0A833ZIX8</accession>
<keyword evidence="1" id="KW-0812">Transmembrane</keyword>
<evidence type="ECO:0000313" key="3">
    <source>
        <dbReference type="Proteomes" id="UP000664940"/>
    </source>
</evidence>
<proteinExistence type="predicted"/>
<evidence type="ECO:0000313" key="2">
    <source>
        <dbReference type="EMBL" id="KAF6094830.1"/>
    </source>
</evidence>
<protein>
    <submittedName>
        <fullName evidence="2">Uncharacterized protein</fullName>
    </submittedName>
</protein>
<dbReference type="EMBL" id="JABVXQ010000008">
    <property type="protein sequence ID" value="KAF6094830.1"/>
    <property type="molecule type" value="Genomic_DNA"/>
</dbReference>
<keyword evidence="1" id="KW-1133">Transmembrane helix</keyword>
<gene>
    <name evidence="2" type="ORF">HJG60_011919</name>
</gene>
<feature type="transmembrane region" description="Helical" evidence="1">
    <location>
        <begin position="180"/>
        <end position="200"/>
    </location>
</feature>
<dbReference type="AlphaFoldDB" id="A0A833ZIX8"/>